<feature type="compositionally biased region" description="Basic and acidic residues" evidence="1">
    <location>
        <begin position="193"/>
        <end position="215"/>
    </location>
</feature>
<organism evidence="2 3">
    <name type="scientific">Trichonephila clavata</name>
    <name type="common">Joro spider</name>
    <name type="synonym">Nephila clavata</name>
    <dbReference type="NCBI Taxonomy" id="2740835"/>
    <lineage>
        <taxon>Eukaryota</taxon>
        <taxon>Metazoa</taxon>
        <taxon>Ecdysozoa</taxon>
        <taxon>Arthropoda</taxon>
        <taxon>Chelicerata</taxon>
        <taxon>Arachnida</taxon>
        <taxon>Araneae</taxon>
        <taxon>Araneomorphae</taxon>
        <taxon>Entelegynae</taxon>
        <taxon>Araneoidea</taxon>
        <taxon>Nephilidae</taxon>
        <taxon>Trichonephila</taxon>
    </lineage>
</organism>
<proteinExistence type="predicted"/>
<feature type="region of interest" description="Disordered" evidence="1">
    <location>
        <begin position="178"/>
        <end position="279"/>
    </location>
</feature>
<evidence type="ECO:0000256" key="1">
    <source>
        <dbReference type="SAM" id="MobiDB-lite"/>
    </source>
</evidence>
<dbReference type="AlphaFoldDB" id="A0A8X6GQJ2"/>
<comment type="caution">
    <text evidence="2">The sequence shown here is derived from an EMBL/GenBank/DDBJ whole genome shotgun (WGS) entry which is preliminary data.</text>
</comment>
<accession>A0A8X6GQJ2</accession>
<evidence type="ECO:0000313" key="2">
    <source>
        <dbReference type="EMBL" id="GFR07829.1"/>
    </source>
</evidence>
<evidence type="ECO:0000313" key="3">
    <source>
        <dbReference type="Proteomes" id="UP000887116"/>
    </source>
</evidence>
<sequence>MFKDIDIAVAEAVKEFLLEIPIKRIKNTDSYYRQKKPHHLQRNDPPRKRRHLLLTARYNCSFYFPHVCHPHTCFAIAIIPVLPAQAISCATKTLAEPPTENSPRILKLHSDLEPKENSASSMFFLKSQVIWFRLSTVCDRIIGALSTSRGDATKIAQSFPCLVVFIETAGNDFFPLFPHSKKTSQTRHPIWRRSKEQSASRTASGEEKTAFRENDDTPSPPRSSSFPPKRTEARHRRIPSRKTEPPENVLDGSVTNKRSRPEARIPKQKRTFVPERLVQ</sequence>
<reference evidence="2" key="1">
    <citation type="submission" date="2020-07" db="EMBL/GenBank/DDBJ databases">
        <title>Multicomponent nature underlies the extraordinary mechanical properties of spider dragline silk.</title>
        <authorList>
            <person name="Kono N."/>
            <person name="Nakamura H."/>
            <person name="Mori M."/>
            <person name="Yoshida Y."/>
            <person name="Ohtoshi R."/>
            <person name="Malay A.D."/>
            <person name="Moran D.A.P."/>
            <person name="Tomita M."/>
            <person name="Numata K."/>
            <person name="Arakawa K."/>
        </authorList>
    </citation>
    <scope>NUCLEOTIDE SEQUENCE</scope>
</reference>
<dbReference type="OrthoDB" id="10660704at2759"/>
<feature type="compositionally biased region" description="Basic residues" evidence="1">
    <location>
        <begin position="179"/>
        <end position="192"/>
    </location>
</feature>
<gene>
    <name evidence="2" type="ORF">TNCT_468611</name>
</gene>
<dbReference type="EMBL" id="BMAO01026217">
    <property type="protein sequence ID" value="GFR07829.1"/>
    <property type="molecule type" value="Genomic_DNA"/>
</dbReference>
<protein>
    <submittedName>
        <fullName evidence="2">Uncharacterized protein</fullName>
    </submittedName>
</protein>
<dbReference type="Proteomes" id="UP000887116">
    <property type="component" value="Unassembled WGS sequence"/>
</dbReference>
<name>A0A8X6GQJ2_TRICU</name>
<keyword evidence="3" id="KW-1185">Reference proteome</keyword>